<dbReference type="InterPro" id="IPR010920">
    <property type="entry name" value="LSM_dom_sf"/>
</dbReference>
<accession>A0A8T0WC04</accession>
<comment type="caution">
    <text evidence="1">The sequence shown here is derived from an EMBL/GenBank/DDBJ whole genome shotgun (WGS) entry which is preliminary data.</text>
</comment>
<dbReference type="SUPFAM" id="SSF50182">
    <property type="entry name" value="Sm-like ribonucleoproteins"/>
    <property type="match status" value="1"/>
</dbReference>
<dbReference type="AlphaFoldDB" id="A0A8T0WC04"/>
<proteinExistence type="predicted"/>
<sequence>MVWNTVFDEYMNLVLDDAEKINVTKNTRKSLGYRKELRKDGIVCISKPANLYSHLLADSSLLD</sequence>
<evidence type="ECO:0000313" key="1">
    <source>
        <dbReference type="EMBL" id="KAG2642914.1"/>
    </source>
</evidence>
<dbReference type="Gene3D" id="2.30.30.100">
    <property type="match status" value="1"/>
</dbReference>
<dbReference type="Proteomes" id="UP000823388">
    <property type="component" value="Chromosome 2K"/>
</dbReference>
<reference evidence="1 2" key="1">
    <citation type="submission" date="2020-05" db="EMBL/GenBank/DDBJ databases">
        <title>WGS assembly of Panicum virgatum.</title>
        <authorList>
            <person name="Lovell J.T."/>
            <person name="Jenkins J."/>
            <person name="Shu S."/>
            <person name="Juenger T.E."/>
            <person name="Schmutz J."/>
        </authorList>
    </citation>
    <scope>NUCLEOTIDE SEQUENCE [LARGE SCALE GENOMIC DNA]</scope>
    <source>
        <strain evidence="2">cv. AP13</strain>
    </source>
</reference>
<protein>
    <submittedName>
        <fullName evidence="1">Uncharacterized protein</fullName>
    </submittedName>
</protein>
<gene>
    <name evidence="1" type="ORF">PVAP13_2KG285800</name>
</gene>
<organism evidence="1 2">
    <name type="scientific">Panicum virgatum</name>
    <name type="common">Blackwell switchgrass</name>
    <dbReference type="NCBI Taxonomy" id="38727"/>
    <lineage>
        <taxon>Eukaryota</taxon>
        <taxon>Viridiplantae</taxon>
        <taxon>Streptophyta</taxon>
        <taxon>Embryophyta</taxon>
        <taxon>Tracheophyta</taxon>
        <taxon>Spermatophyta</taxon>
        <taxon>Magnoliopsida</taxon>
        <taxon>Liliopsida</taxon>
        <taxon>Poales</taxon>
        <taxon>Poaceae</taxon>
        <taxon>PACMAD clade</taxon>
        <taxon>Panicoideae</taxon>
        <taxon>Panicodae</taxon>
        <taxon>Paniceae</taxon>
        <taxon>Panicinae</taxon>
        <taxon>Panicum</taxon>
        <taxon>Panicum sect. Hiantes</taxon>
    </lineage>
</organism>
<keyword evidence="2" id="KW-1185">Reference proteome</keyword>
<name>A0A8T0WC04_PANVG</name>
<dbReference type="EMBL" id="CM029039">
    <property type="protein sequence ID" value="KAG2642914.1"/>
    <property type="molecule type" value="Genomic_DNA"/>
</dbReference>
<evidence type="ECO:0000313" key="2">
    <source>
        <dbReference type="Proteomes" id="UP000823388"/>
    </source>
</evidence>